<sequence length="503" mass="54309">MVRLVNRASSPVGAAAAAATAALSLLSLAITGSNAQNTCDNALKPNYAFPIASNGWRAQLIAGGMSRPRDMIWDTKGALLVTEGTGVTYFNIVDNNGCISVENKKILVNDTENYNHGIEISPDGKVLYLSTPDQVHAWDYDADAVSVSNRRVIVTNMYNEDHYTRTLLLSSKRPDLLLVSRGSAANMDELSASKEEGIAQIRAFNVSAVPSSGPYDYPSQGTLIGWGLRNSVGVAEHPVTGGIYSVENSADGLHRFGVDIHNDNPGEELNFHGYLNGSLPEGRNYGYPVCFSVYDPSLLPERGTLQVGNNFALESGDLVNDETCNRDYEPARLTFTAHMAPLDIKFTSRGDRGFISFHGSWNRDDPQGYKVSYVPWDERTGEPVAESTNNSAIVDVLRNADSSSCSQKGCFRPAGLLLDAKGRLFVTSDHQGEIWVLDEGDYTYPDNTQGGDDQTQTGDGAAEASTSSPAMRAAGRVATEGWLMMGLTVVFSLVGGVWFVVAY</sequence>
<feature type="transmembrane region" description="Helical" evidence="2">
    <location>
        <begin position="481"/>
        <end position="501"/>
    </location>
</feature>
<evidence type="ECO:0000313" key="6">
    <source>
        <dbReference type="Proteomes" id="UP001321749"/>
    </source>
</evidence>
<keyword evidence="2" id="KW-0472">Membrane</keyword>
<reference evidence="5" key="1">
    <citation type="journal article" date="2023" name="Mol. Phylogenet. Evol.">
        <title>Genome-scale phylogeny and comparative genomics of the fungal order Sordariales.</title>
        <authorList>
            <person name="Hensen N."/>
            <person name="Bonometti L."/>
            <person name="Westerberg I."/>
            <person name="Brannstrom I.O."/>
            <person name="Guillou S."/>
            <person name="Cros-Aarteil S."/>
            <person name="Calhoun S."/>
            <person name="Haridas S."/>
            <person name="Kuo A."/>
            <person name="Mondo S."/>
            <person name="Pangilinan J."/>
            <person name="Riley R."/>
            <person name="LaButti K."/>
            <person name="Andreopoulos B."/>
            <person name="Lipzen A."/>
            <person name="Chen C."/>
            <person name="Yan M."/>
            <person name="Daum C."/>
            <person name="Ng V."/>
            <person name="Clum A."/>
            <person name="Steindorff A."/>
            <person name="Ohm R.A."/>
            <person name="Martin F."/>
            <person name="Silar P."/>
            <person name="Natvig D.O."/>
            <person name="Lalanne C."/>
            <person name="Gautier V."/>
            <person name="Ament-Velasquez S.L."/>
            <person name="Kruys A."/>
            <person name="Hutchinson M.I."/>
            <person name="Powell A.J."/>
            <person name="Barry K."/>
            <person name="Miller A.N."/>
            <person name="Grigoriev I.V."/>
            <person name="Debuchy R."/>
            <person name="Gladieux P."/>
            <person name="Hiltunen Thoren M."/>
            <person name="Johannesson H."/>
        </authorList>
    </citation>
    <scope>NUCLEOTIDE SEQUENCE</scope>
    <source>
        <strain evidence="5">PSN324</strain>
    </source>
</reference>
<comment type="caution">
    <text evidence="5">The sequence shown here is derived from an EMBL/GenBank/DDBJ whole genome shotgun (WGS) entry which is preliminary data.</text>
</comment>
<evidence type="ECO:0000313" key="5">
    <source>
        <dbReference type="EMBL" id="KAK4461824.1"/>
    </source>
</evidence>
<dbReference type="EMBL" id="MU864983">
    <property type="protein sequence ID" value="KAK4461824.1"/>
    <property type="molecule type" value="Genomic_DNA"/>
</dbReference>
<proteinExistence type="predicted"/>
<keyword evidence="3" id="KW-0732">Signal</keyword>
<dbReference type="Gene3D" id="2.120.10.30">
    <property type="entry name" value="TolB, C-terminal domain"/>
    <property type="match status" value="1"/>
</dbReference>
<reference evidence="5" key="2">
    <citation type="submission" date="2023-06" db="EMBL/GenBank/DDBJ databases">
        <authorList>
            <consortium name="Lawrence Berkeley National Laboratory"/>
            <person name="Mondo S.J."/>
            <person name="Hensen N."/>
            <person name="Bonometti L."/>
            <person name="Westerberg I."/>
            <person name="Brannstrom I.O."/>
            <person name="Guillou S."/>
            <person name="Cros-Aarteil S."/>
            <person name="Calhoun S."/>
            <person name="Haridas S."/>
            <person name="Kuo A."/>
            <person name="Pangilinan J."/>
            <person name="Riley R."/>
            <person name="Labutti K."/>
            <person name="Andreopoulos B."/>
            <person name="Lipzen A."/>
            <person name="Chen C."/>
            <person name="Yanf M."/>
            <person name="Daum C."/>
            <person name="Ng V."/>
            <person name="Clum A."/>
            <person name="Steindorff A."/>
            <person name="Ohm R."/>
            <person name="Martin F."/>
            <person name="Silar P."/>
            <person name="Natvig D."/>
            <person name="Lalanne C."/>
            <person name="Gautier V."/>
            <person name="Ament-Velasquez S.L."/>
            <person name="Kruys A."/>
            <person name="Hutchinson M.I."/>
            <person name="Powell A.J."/>
            <person name="Barry K."/>
            <person name="Miller A.N."/>
            <person name="Grigoriev I.V."/>
            <person name="Debuchy R."/>
            <person name="Gladieux P."/>
            <person name="Thoren M.H."/>
            <person name="Johannesson H."/>
        </authorList>
    </citation>
    <scope>NUCLEOTIDE SEQUENCE</scope>
    <source>
        <strain evidence="5">PSN324</strain>
    </source>
</reference>
<keyword evidence="2" id="KW-1133">Transmembrane helix</keyword>
<feature type="compositionally biased region" description="Low complexity" evidence="1">
    <location>
        <begin position="448"/>
        <end position="460"/>
    </location>
</feature>
<feature type="signal peptide" evidence="3">
    <location>
        <begin position="1"/>
        <end position="35"/>
    </location>
</feature>
<keyword evidence="6" id="KW-1185">Reference proteome</keyword>
<keyword evidence="2" id="KW-0812">Transmembrane</keyword>
<dbReference type="InterPro" id="IPR011042">
    <property type="entry name" value="6-blade_b-propeller_TolB-like"/>
</dbReference>
<organism evidence="5 6">
    <name type="scientific">Cladorrhinum samala</name>
    <dbReference type="NCBI Taxonomy" id="585594"/>
    <lineage>
        <taxon>Eukaryota</taxon>
        <taxon>Fungi</taxon>
        <taxon>Dikarya</taxon>
        <taxon>Ascomycota</taxon>
        <taxon>Pezizomycotina</taxon>
        <taxon>Sordariomycetes</taxon>
        <taxon>Sordariomycetidae</taxon>
        <taxon>Sordariales</taxon>
        <taxon>Podosporaceae</taxon>
        <taxon>Cladorrhinum</taxon>
    </lineage>
</organism>
<dbReference type="Proteomes" id="UP001321749">
    <property type="component" value="Unassembled WGS sequence"/>
</dbReference>
<dbReference type="InterPro" id="IPR054539">
    <property type="entry name" value="Beta-prop_PDH"/>
</dbReference>
<dbReference type="InterPro" id="IPR011041">
    <property type="entry name" value="Quinoprot_gluc/sorb_DH_b-prop"/>
</dbReference>
<feature type="region of interest" description="Disordered" evidence="1">
    <location>
        <begin position="445"/>
        <end position="472"/>
    </location>
</feature>
<gene>
    <name evidence="5" type="ORF">QBC42DRAFT_177605</name>
</gene>
<feature type="domain" description="Pyrroloquinoline quinone-dependent pyranose dehydrogenase beta-propeller" evidence="4">
    <location>
        <begin position="52"/>
        <end position="438"/>
    </location>
</feature>
<dbReference type="Pfam" id="PF22807">
    <property type="entry name" value="TrAA12"/>
    <property type="match status" value="1"/>
</dbReference>
<evidence type="ECO:0000256" key="3">
    <source>
        <dbReference type="SAM" id="SignalP"/>
    </source>
</evidence>
<dbReference type="AlphaFoldDB" id="A0AAV9HM39"/>
<evidence type="ECO:0000256" key="1">
    <source>
        <dbReference type="SAM" id="MobiDB-lite"/>
    </source>
</evidence>
<protein>
    <recommendedName>
        <fullName evidence="4">Pyrroloquinoline quinone-dependent pyranose dehydrogenase beta-propeller domain-containing protein</fullName>
    </recommendedName>
</protein>
<dbReference type="SUPFAM" id="SSF50952">
    <property type="entry name" value="Soluble quinoprotein glucose dehydrogenase"/>
    <property type="match status" value="1"/>
</dbReference>
<accession>A0AAV9HM39</accession>
<evidence type="ECO:0000259" key="4">
    <source>
        <dbReference type="Pfam" id="PF22807"/>
    </source>
</evidence>
<feature type="chain" id="PRO_5043530080" description="Pyrroloquinoline quinone-dependent pyranose dehydrogenase beta-propeller domain-containing protein" evidence="3">
    <location>
        <begin position="36"/>
        <end position="503"/>
    </location>
</feature>
<name>A0AAV9HM39_9PEZI</name>
<evidence type="ECO:0000256" key="2">
    <source>
        <dbReference type="SAM" id="Phobius"/>
    </source>
</evidence>